<dbReference type="PANTHER" id="PTHR11228">
    <property type="entry name" value="RADICAL SAM DOMAIN PROTEIN"/>
    <property type="match status" value="1"/>
</dbReference>
<evidence type="ECO:0000256" key="2">
    <source>
        <dbReference type="ARBA" id="ARBA00022691"/>
    </source>
</evidence>
<dbReference type="Pfam" id="PF04055">
    <property type="entry name" value="Radical_SAM"/>
    <property type="match status" value="1"/>
</dbReference>
<gene>
    <name evidence="7" type="ORF">WKW82_10515</name>
</gene>
<proteinExistence type="predicted"/>
<protein>
    <submittedName>
        <fullName evidence="7">Radical SAM protein</fullName>
    </submittedName>
</protein>
<sequence>MTANAVTGPSHDVHFRVLIVFPGSKTSMASASGLGGVLIRSLMQLCSAAPAAQSRPLDCAVAGFDAATNTVLEPSDDWHRGDTSPWARSRLEDLVLRLRHERAPRGRAQAQVIVFASSTYILRGQPGLDDMLRRSMQHGMAGVGNISDGVHAFAMAKDRLWLQPSLAALLHALCMRTPNAGSADLPALHGEDNCWHLPPAYGPDASPALRGRSARAAFSTADAPAYLNTAIAEAMESPILDESLQRDVGRLRNALIAQRDSSAVRWVFNELLNITEFRTGHTRPASVPPEVHIAVSGRCNIECRFCSYSHKAAGRDFVTLSKLMNFELLRDIRTLRLHSGNGEPTVNPELPALIDYVTHAHPHVGMNFFTNGILLNDQRLVDVLVRGHVNWINVSLNAATREEWKRLCGTDQFDRVLRGVERLHEAKLAHGAVTPVVYASMVLTKESVFELPRMPALCRRLGMDRLTAIPFFSLGYERDDRFGPEDAYHHIGAAYDGIYRETLEEAQRWEVSVELPPPQDDKKAAFGTETRTFRDFAQVECNGNPLEMLLSSWAWAEQRPCQYLWRQAGVGIAAKGQSPHPGGNFLYPCLGPLATVNFAPYTPVVFSDRESFMNVWRNPVFTRLREGQTQLGKVQVCDACRGNDTRAPSQMIPMQLMLSRFVREHGLQ</sequence>
<dbReference type="InterPro" id="IPR050377">
    <property type="entry name" value="Radical_SAM_PqqE_MftC-like"/>
</dbReference>
<dbReference type="Proteomes" id="UP001385892">
    <property type="component" value="Unassembled WGS sequence"/>
</dbReference>
<evidence type="ECO:0000313" key="8">
    <source>
        <dbReference type="Proteomes" id="UP001385892"/>
    </source>
</evidence>
<dbReference type="RefSeq" id="WP_340342231.1">
    <property type="nucleotide sequence ID" value="NZ_JBBKZT010000004.1"/>
</dbReference>
<evidence type="ECO:0000256" key="4">
    <source>
        <dbReference type="ARBA" id="ARBA00023004"/>
    </source>
</evidence>
<dbReference type="SFLD" id="SFLDS00029">
    <property type="entry name" value="Radical_SAM"/>
    <property type="match status" value="1"/>
</dbReference>
<evidence type="ECO:0000256" key="5">
    <source>
        <dbReference type="ARBA" id="ARBA00023014"/>
    </source>
</evidence>
<dbReference type="SUPFAM" id="SSF102114">
    <property type="entry name" value="Radical SAM enzymes"/>
    <property type="match status" value="1"/>
</dbReference>
<organism evidence="7 8">
    <name type="scientific">Variovorax rhizosphaerae</name>
    <dbReference type="NCBI Taxonomy" id="1836200"/>
    <lineage>
        <taxon>Bacteria</taxon>
        <taxon>Pseudomonadati</taxon>
        <taxon>Pseudomonadota</taxon>
        <taxon>Betaproteobacteria</taxon>
        <taxon>Burkholderiales</taxon>
        <taxon>Comamonadaceae</taxon>
        <taxon>Variovorax</taxon>
    </lineage>
</organism>
<comment type="cofactor">
    <cofactor evidence="1">
        <name>[4Fe-4S] cluster</name>
        <dbReference type="ChEBI" id="CHEBI:49883"/>
    </cofactor>
</comment>
<dbReference type="PROSITE" id="PS51918">
    <property type="entry name" value="RADICAL_SAM"/>
    <property type="match status" value="1"/>
</dbReference>
<keyword evidence="2" id="KW-0949">S-adenosyl-L-methionine</keyword>
<dbReference type="EMBL" id="JBBKZT010000004">
    <property type="protein sequence ID" value="MEJ8847084.1"/>
    <property type="molecule type" value="Genomic_DNA"/>
</dbReference>
<evidence type="ECO:0000256" key="1">
    <source>
        <dbReference type="ARBA" id="ARBA00001966"/>
    </source>
</evidence>
<name>A0ABU8WJG4_9BURK</name>
<evidence type="ECO:0000259" key="6">
    <source>
        <dbReference type="PROSITE" id="PS51918"/>
    </source>
</evidence>
<dbReference type="Gene3D" id="3.20.20.70">
    <property type="entry name" value="Aldolase class I"/>
    <property type="match status" value="1"/>
</dbReference>
<evidence type="ECO:0000313" key="7">
    <source>
        <dbReference type="EMBL" id="MEJ8847084.1"/>
    </source>
</evidence>
<dbReference type="CDD" id="cd01335">
    <property type="entry name" value="Radical_SAM"/>
    <property type="match status" value="1"/>
</dbReference>
<reference evidence="7 8" key="1">
    <citation type="submission" date="2024-03" db="EMBL/GenBank/DDBJ databases">
        <title>Novel species of the genus Variovorax.</title>
        <authorList>
            <person name="Liu Q."/>
            <person name="Xin Y.-H."/>
        </authorList>
    </citation>
    <scope>NUCLEOTIDE SEQUENCE [LARGE SCALE GENOMIC DNA]</scope>
    <source>
        <strain evidence="7 8">KACC 18900</strain>
    </source>
</reference>
<dbReference type="SFLD" id="SFLDG01067">
    <property type="entry name" value="SPASM/twitch_domain_containing"/>
    <property type="match status" value="1"/>
</dbReference>
<feature type="domain" description="Radical SAM core" evidence="6">
    <location>
        <begin position="281"/>
        <end position="501"/>
    </location>
</feature>
<keyword evidence="4" id="KW-0408">Iron</keyword>
<keyword evidence="5" id="KW-0411">Iron-sulfur</keyword>
<dbReference type="CDD" id="cd21109">
    <property type="entry name" value="SPASM"/>
    <property type="match status" value="1"/>
</dbReference>
<comment type="caution">
    <text evidence="7">The sequence shown here is derived from an EMBL/GenBank/DDBJ whole genome shotgun (WGS) entry which is preliminary data.</text>
</comment>
<dbReference type="PANTHER" id="PTHR11228:SF7">
    <property type="entry name" value="PQQA PEPTIDE CYCLASE"/>
    <property type="match status" value="1"/>
</dbReference>
<dbReference type="InterPro" id="IPR058240">
    <property type="entry name" value="rSAM_sf"/>
</dbReference>
<evidence type="ECO:0000256" key="3">
    <source>
        <dbReference type="ARBA" id="ARBA00022723"/>
    </source>
</evidence>
<dbReference type="InterPro" id="IPR007197">
    <property type="entry name" value="rSAM"/>
</dbReference>
<dbReference type="InterPro" id="IPR013785">
    <property type="entry name" value="Aldolase_TIM"/>
</dbReference>
<accession>A0ABU8WJG4</accession>
<keyword evidence="3" id="KW-0479">Metal-binding</keyword>
<keyword evidence="8" id="KW-1185">Reference proteome</keyword>